<dbReference type="InterPro" id="IPR046893">
    <property type="entry name" value="MSSS"/>
</dbReference>
<dbReference type="PIRSF" id="PIRSF005814">
    <property type="entry name" value="MutS_YshD"/>
    <property type="match status" value="1"/>
</dbReference>
<keyword evidence="11" id="KW-1185">Reference proteome</keyword>
<dbReference type="SMART" id="SM00534">
    <property type="entry name" value="MUTSac"/>
    <property type="match status" value="1"/>
</dbReference>
<dbReference type="NCBIfam" id="TIGR01069">
    <property type="entry name" value="mutS2"/>
    <property type="match status" value="1"/>
</dbReference>
<protein>
    <recommendedName>
        <fullName evidence="7">Endonuclease MutS2</fullName>
        <ecNumber evidence="7">3.1.-.-</ecNumber>
    </recommendedName>
    <alternativeName>
        <fullName evidence="7">Ribosome-associated protein quality control-upstream factor</fullName>
        <shortName evidence="7">RQC-upstream factor</shortName>
        <shortName evidence="7">RqcU</shortName>
        <ecNumber evidence="7">3.6.4.-</ecNumber>
    </alternativeName>
</protein>
<keyword evidence="8" id="KW-0175">Coiled coil</keyword>
<accession>A0A1E5FZG3</accession>
<dbReference type="Gene3D" id="3.30.1370.110">
    <property type="match status" value="1"/>
</dbReference>
<keyword evidence="7" id="KW-0255">Endonuclease</keyword>
<evidence type="ECO:0000256" key="3">
    <source>
        <dbReference type="ARBA" id="ARBA00022801"/>
    </source>
</evidence>
<feature type="coiled-coil region" evidence="8">
    <location>
        <begin position="517"/>
        <end position="605"/>
    </location>
</feature>
<dbReference type="GO" id="GO:0043023">
    <property type="term" value="F:ribosomal large subunit binding"/>
    <property type="evidence" value="ECO:0007669"/>
    <property type="project" value="UniProtKB-UniRule"/>
</dbReference>
<dbReference type="GO" id="GO:0030983">
    <property type="term" value="F:mismatched DNA binding"/>
    <property type="evidence" value="ECO:0007669"/>
    <property type="project" value="InterPro"/>
</dbReference>
<dbReference type="Pfam" id="PF01713">
    <property type="entry name" value="Smr"/>
    <property type="match status" value="1"/>
</dbReference>
<evidence type="ECO:0000256" key="7">
    <source>
        <dbReference type="HAMAP-Rule" id="MF_00092"/>
    </source>
</evidence>
<dbReference type="OrthoDB" id="9808166at2"/>
<evidence type="ECO:0000256" key="2">
    <source>
        <dbReference type="ARBA" id="ARBA00022741"/>
    </source>
</evidence>
<dbReference type="Proteomes" id="UP000094296">
    <property type="component" value="Unassembled WGS sequence"/>
</dbReference>
<dbReference type="GO" id="GO:0016887">
    <property type="term" value="F:ATP hydrolysis activity"/>
    <property type="evidence" value="ECO:0007669"/>
    <property type="project" value="InterPro"/>
</dbReference>
<dbReference type="CDD" id="cd03280">
    <property type="entry name" value="ABC_MutS2"/>
    <property type="match status" value="1"/>
</dbReference>
<dbReference type="InterPro" id="IPR005747">
    <property type="entry name" value="MutS2"/>
</dbReference>
<dbReference type="InterPro" id="IPR000432">
    <property type="entry name" value="DNA_mismatch_repair_MutS_C"/>
</dbReference>
<evidence type="ECO:0000256" key="6">
    <source>
        <dbReference type="ARBA" id="ARBA00023125"/>
    </source>
</evidence>
<gene>
    <name evidence="7" type="primary">mutS2</name>
    <name evidence="7" type="synonym">rqcU</name>
    <name evidence="10" type="ORF">BHF68_12340</name>
</gene>
<dbReference type="SUPFAM" id="SSF52540">
    <property type="entry name" value="P-loop containing nucleoside triphosphate hydrolases"/>
    <property type="match status" value="1"/>
</dbReference>
<dbReference type="InterPro" id="IPR036063">
    <property type="entry name" value="Smr_dom_sf"/>
</dbReference>
<dbReference type="STRING" id="766136.BHF68_12340"/>
<dbReference type="GO" id="GO:0006298">
    <property type="term" value="P:mismatch repair"/>
    <property type="evidence" value="ECO:0007669"/>
    <property type="project" value="InterPro"/>
</dbReference>
<organism evidence="10 11">
    <name type="scientific">Desulfuribacillus alkaliarsenatis</name>
    <dbReference type="NCBI Taxonomy" id="766136"/>
    <lineage>
        <taxon>Bacteria</taxon>
        <taxon>Bacillati</taxon>
        <taxon>Bacillota</taxon>
        <taxon>Desulfuribacillia</taxon>
        <taxon>Desulfuribacillales</taxon>
        <taxon>Desulfuribacillaceae</taxon>
        <taxon>Desulfuribacillus</taxon>
    </lineage>
</organism>
<dbReference type="InterPro" id="IPR027417">
    <property type="entry name" value="P-loop_NTPase"/>
</dbReference>
<evidence type="ECO:0000256" key="1">
    <source>
        <dbReference type="ARBA" id="ARBA00022730"/>
    </source>
</evidence>
<comment type="similarity">
    <text evidence="7">Belongs to the DNA mismatch repair MutS family. MutS2 subfamily.</text>
</comment>
<dbReference type="PANTHER" id="PTHR48466:SF2">
    <property type="entry name" value="OS10G0509000 PROTEIN"/>
    <property type="match status" value="1"/>
</dbReference>
<feature type="domain" description="Smr" evidence="9">
    <location>
        <begin position="719"/>
        <end position="794"/>
    </location>
</feature>
<dbReference type="Pfam" id="PF00488">
    <property type="entry name" value="MutS_V"/>
    <property type="match status" value="1"/>
</dbReference>
<dbReference type="RefSeq" id="WP_069644439.1">
    <property type="nucleotide sequence ID" value="NZ_MIJE01000036.1"/>
</dbReference>
<evidence type="ECO:0000313" key="10">
    <source>
        <dbReference type="EMBL" id="OEF95626.1"/>
    </source>
</evidence>
<dbReference type="AlphaFoldDB" id="A0A1E5FZG3"/>
<dbReference type="EC" id="3.6.4.-" evidence="7"/>
<evidence type="ECO:0000256" key="5">
    <source>
        <dbReference type="ARBA" id="ARBA00022884"/>
    </source>
</evidence>
<dbReference type="FunFam" id="3.40.50.300:FF:000830">
    <property type="entry name" value="Endonuclease MutS2"/>
    <property type="match status" value="1"/>
</dbReference>
<keyword evidence="1 7" id="KW-0699">rRNA-binding</keyword>
<dbReference type="InterPro" id="IPR045076">
    <property type="entry name" value="MutS"/>
</dbReference>
<evidence type="ECO:0000313" key="11">
    <source>
        <dbReference type="Proteomes" id="UP000094296"/>
    </source>
</evidence>
<dbReference type="GO" id="GO:0019843">
    <property type="term" value="F:rRNA binding"/>
    <property type="evidence" value="ECO:0007669"/>
    <property type="project" value="UniProtKB-UniRule"/>
</dbReference>
<dbReference type="PROSITE" id="PS50828">
    <property type="entry name" value="SMR"/>
    <property type="match status" value="1"/>
</dbReference>
<dbReference type="EC" id="3.1.-.-" evidence="7"/>
<comment type="function">
    <text evidence="7">Acts as a ribosome collision sensor, splitting the ribosome into its 2 subunits. Detects stalled/collided 70S ribosomes which it binds and splits by an ATP-hydrolysis driven conformational change. Acts upstream of the ribosome quality control system (RQC), a ribosome-associated complex that mediates the extraction of incompletely synthesized nascent chains from stalled ribosomes and their subsequent degradation. Probably generates substrates for RQC.</text>
</comment>
<keyword evidence="3 7" id="KW-0378">Hydrolase</keyword>
<evidence type="ECO:0000259" key="9">
    <source>
        <dbReference type="PROSITE" id="PS50828"/>
    </source>
</evidence>
<dbReference type="GO" id="GO:0005524">
    <property type="term" value="F:ATP binding"/>
    <property type="evidence" value="ECO:0007669"/>
    <property type="project" value="UniProtKB-UniRule"/>
</dbReference>
<dbReference type="PANTHER" id="PTHR48466">
    <property type="entry name" value="OS10G0509000 PROTEIN-RELATED"/>
    <property type="match status" value="1"/>
</dbReference>
<comment type="function">
    <text evidence="7">Endonuclease that is involved in the suppression of homologous recombination and thus may have a key role in the control of bacterial genetic diversity.</text>
</comment>
<keyword evidence="5 7" id="KW-0694">RNA-binding</keyword>
<dbReference type="GO" id="GO:0072344">
    <property type="term" value="P:rescue of stalled ribosome"/>
    <property type="evidence" value="ECO:0007669"/>
    <property type="project" value="UniProtKB-UniRule"/>
</dbReference>
<evidence type="ECO:0000256" key="8">
    <source>
        <dbReference type="SAM" id="Coils"/>
    </source>
</evidence>
<dbReference type="InterPro" id="IPR036187">
    <property type="entry name" value="DNA_mismatch_repair_MutS_sf"/>
</dbReference>
<keyword evidence="6 7" id="KW-0238">DNA-binding</keyword>
<keyword evidence="2 7" id="KW-0547">Nucleotide-binding</keyword>
<keyword evidence="7" id="KW-0540">Nuclease</keyword>
<proteinExistence type="inferred from homology"/>
<evidence type="ECO:0000256" key="4">
    <source>
        <dbReference type="ARBA" id="ARBA00022840"/>
    </source>
</evidence>
<dbReference type="InterPro" id="IPR007696">
    <property type="entry name" value="DNA_mismatch_repair_MutS_core"/>
</dbReference>
<dbReference type="Pfam" id="PF20297">
    <property type="entry name" value="MSSS"/>
    <property type="match status" value="1"/>
</dbReference>
<dbReference type="GO" id="GO:0140664">
    <property type="term" value="F:ATP-dependent DNA damage sensor activity"/>
    <property type="evidence" value="ECO:0007669"/>
    <property type="project" value="InterPro"/>
</dbReference>
<dbReference type="SUPFAM" id="SSF160443">
    <property type="entry name" value="SMR domain-like"/>
    <property type="match status" value="1"/>
</dbReference>
<reference evidence="10 11" key="1">
    <citation type="submission" date="2016-09" db="EMBL/GenBank/DDBJ databases">
        <title>Draft genome sequence for the type strain of Desulfuribacillus alkaliarsenatis AHT28, an obligately anaerobic, sulfidogenic bacterium isolated from Russian soda lake sediments.</title>
        <authorList>
            <person name="Abin C.A."/>
            <person name="Hollibaugh J.T."/>
        </authorList>
    </citation>
    <scope>NUCLEOTIDE SEQUENCE [LARGE SCALE GENOMIC DNA]</scope>
    <source>
        <strain evidence="10 11">AHT28</strain>
    </source>
</reference>
<dbReference type="SMART" id="SM00463">
    <property type="entry name" value="SMR"/>
    <property type="match status" value="1"/>
</dbReference>
<dbReference type="GO" id="GO:0004519">
    <property type="term" value="F:endonuclease activity"/>
    <property type="evidence" value="ECO:0007669"/>
    <property type="project" value="UniProtKB-UniRule"/>
</dbReference>
<dbReference type="HAMAP" id="MF_00092">
    <property type="entry name" value="MutS2"/>
    <property type="match status" value="1"/>
</dbReference>
<dbReference type="EMBL" id="MIJE01000036">
    <property type="protein sequence ID" value="OEF95626.1"/>
    <property type="molecule type" value="Genomic_DNA"/>
</dbReference>
<feature type="binding site" evidence="7">
    <location>
        <begin position="340"/>
        <end position="347"/>
    </location>
    <ligand>
        <name>ATP</name>
        <dbReference type="ChEBI" id="CHEBI:30616"/>
    </ligand>
</feature>
<dbReference type="GO" id="GO:0045910">
    <property type="term" value="P:negative regulation of DNA recombination"/>
    <property type="evidence" value="ECO:0007669"/>
    <property type="project" value="InterPro"/>
</dbReference>
<keyword evidence="4 7" id="KW-0067">ATP-binding</keyword>
<dbReference type="SMART" id="SM00533">
    <property type="entry name" value="MUTSd"/>
    <property type="match status" value="1"/>
</dbReference>
<sequence length="794" mass="89515">MRTKDLEILEYKKVIQLIAERAQTSLGKERAEQMAPTNKLDVAIRLQQETKEAKAILNTKGPISFGGIRDIRAPLHRANIQGVLNEEELLNISSTLRGTRLLINFFQDYWKNHAKLVQADKTALYPYYEQLQAHPQLEKDIDACIDDNGQVKDTASTILLQIRRQIHTVRSRARQKLEDIIRNSNHQKMLQDLIITTRNDRYVIPVKQEYRGVFGGIVHDQSSSGATLFIEPQAVVALNNQQRELEVKEKNEVDRILKELTDKVAVYAQEIITNINNLMELDFVFARAIYANDRRGVFPKLNDKGIINAIKVRHPLLPDKEVVPVDISLGKEYRSIVITGPNTGGKTVTLKTVGLLSLLVSSGVQPTTEEECEFSIFDGVYADVGDEQSIEQSLSTFSGHMTNIIYILKVATPKSLVLLDELGAGTDPQEGAALAMAILTDLHKQRVTTIATTHYSELKNFAFDMPQMINASVEFDIQSLRPTYRLLIGVPGKSNALAIARRLGLSDRHIKLAEGFLSREQQDVNALLDDLEEQRRGLEQEKKKIKAQVQELEEERSLLEKEFEKFAIEKDKKIKQLEQRAKVEVAKAKQAAEDMINELREMQKQQSTAVKDHLLIEKKKQLEGLDELNLGSKDANDNAALRAKQLVKLELGDEVQVKSLRQKGNILKKVSDTEYLVQVGIMKVTLKRDDLEKIKGKPIVQSKQIVRLQKEHENVKMELDLRGKTIDEAIYEIEQYIDKVILAGLHEVSIIHGKGTGALRAGVQDYLKHHPRVKATRFGAANEGGMGVTVITLC</sequence>
<comment type="subunit">
    <text evidence="7">Homodimer. Binds to stalled ribosomes, contacting rRNA.</text>
</comment>
<dbReference type="PROSITE" id="PS00486">
    <property type="entry name" value="DNA_MISMATCH_REPAIR_2"/>
    <property type="match status" value="1"/>
</dbReference>
<dbReference type="Gene3D" id="3.40.50.300">
    <property type="entry name" value="P-loop containing nucleotide triphosphate hydrolases"/>
    <property type="match status" value="1"/>
</dbReference>
<comment type="caution">
    <text evidence="10">The sequence shown here is derived from an EMBL/GenBank/DDBJ whole genome shotgun (WGS) entry which is preliminary data.</text>
</comment>
<dbReference type="SUPFAM" id="SSF48334">
    <property type="entry name" value="DNA repair protein MutS, domain III"/>
    <property type="match status" value="1"/>
</dbReference>
<name>A0A1E5FZG3_9FIRM</name>
<dbReference type="InterPro" id="IPR002625">
    <property type="entry name" value="Smr_dom"/>
</dbReference>